<evidence type="ECO:0000313" key="5">
    <source>
        <dbReference type="Proteomes" id="UP000241394"/>
    </source>
</evidence>
<dbReference type="STRING" id="1590841.A0A2R6QE99"/>
<name>A0A2R6QE99_ACTCC</name>
<dbReference type="EMBL" id="NKQK01000017">
    <property type="protein sequence ID" value="PSS06449.1"/>
    <property type="molecule type" value="Genomic_DNA"/>
</dbReference>
<evidence type="ECO:0000256" key="3">
    <source>
        <dbReference type="ARBA" id="ARBA00022946"/>
    </source>
</evidence>
<gene>
    <name evidence="4" type="ORF">CEY00_Acc19621</name>
</gene>
<dbReference type="PANTHER" id="PTHR13068:SF133">
    <property type="entry name" value="MITOCHONDRIAL TRANSCRIPTION TERMINATION FACTOR FAMILY PROTEIN"/>
    <property type="match status" value="1"/>
</dbReference>
<dbReference type="Pfam" id="PF02536">
    <property type="entry name" value="mTERF"/>
    <property type="match status" value="2"/>
</dbReference>
<evidence type="ECO:0000256" key="1">
    <source>
        <dbReference type="ARBA" id="ARBA00007692"/>
    </source>
</evidence>
<dbReference type="OrthoDB" id="637682at2759"/>
<reference evidence="5" key="2">
    <citation type="journal article" date="2018" name="BMC Genomics">
        <title>A manually annotated Actinidia chinensis var. chinensis (kiwifruit) genome highlights the challenges associated with draft genomes and gene prediction in plants.</title>
        <authorList>
            <person name="Pilkington S.M."/>
            <person name="Crowhurst R."/>
            <person name="Hilario E."/>
            <person name="Nardozza S."/>
            <person name="Fraser L."/>
            <person name="Peng Y."/>
            <person name="Gunaseelan K."/>
            <person name="Simpson R."/>
            <person name="Tahir J."/>
            <person name="Deroles S.C."/>
            <person name="Templeton K."/>
            <person name="Luo Z."/>
            <person name="Davy M."/>
            <person name="Cheng C."/>
            <person name="McNeilage M."/>
            <person name="Scaglione D."/>
            <person name="Liu Y."/>
            <person name="Zhang Q."/>
            <person name="Datson P."/>
            <person name="De Silva N."/>
            <person name="Gardiner S.E."/>
            <person name="Bassett H."/>
            <person name="Chagne D."/>
            <person name="McCallum J."/>
            <person name="Dzierzon H."/>
            <person name="Deng C."/>
            <person name="Wang Y.Y."/>
            <person name="Barron L."/>
            <person name="Manako K."/>
            <person name="Bowen J."/>
            <person name="Foster T.M."/>
            <person name="Erridge Z.A."/>
            <person name="Tiffin H."/>
            <person name="Waite C.N."/>
            <person name="Davies K.M."/>
            <person name="Grierson E.P."/>
            <person name="Laing W.A."/>
            <person name="Kirk R."/>
            <person name="Chen X."/>
            <person name="Wood M."/>
            <person name="Montefiori M."/>
            <person name="Brummell D.A."/>
            <person name="Schwinn K.E."/>
            <person name="Catanach A."/>
            <person name="Fullerton C."/>
            <person name="Li D."/>
            <person name="Meiyalaghan S."/>
            <person name="Nieuwenhuizen N."/>
            <person name="Read N."/>
            <person name="Prakash R."/>
            <person name="Hunter D."/>
            <person name="Zhang H."/>
            <person name="McKenzie M."/>
            <person name="Knabel M."/>
            <person name="Harris A."/>
            <person name="Allan A.C."/>
            <person name="Gleave A."/>
            <person name="Chen A."/>
            <person name="Janssen B.J."/>
            <person name="Plunkett B."/>
            <person name="Ampomah-Dwamena C."/>
            <person name="Voogd C."/>
            <person name="Leif D."/>
            <person name="Lafferty D."/>
            <person name="Souleyre E.J.F."/>
            <person name="Varkonyi-Gasic E."/>
            <person name="Gambi F."/>
            <person name="Hanley J."/>
            <person name="Yao J.L."/>
            <person name="Cheung J."/>
            <person name="David K.M."/>
            <person name="Warren B."/>
            <person name="Marsh K."/>
            <person name="Snowden K.C."/>
            <person name="Lin-Wang K."/>
            <person name="Brian L."/>
            <person name="Martinez-Sanchez M."/>
            <person name="Wang M."/>
            <person name="Ileperuma N."/>
            <person name="Macnee N."/>
            <person name="Campin R."/>
            <person name="McAtee P."/>
            <person name="Drummond R.S.M."/>
            <person name="Espley R.V."/>
            <person name="Ireland H.S."/>
            <person name="Wu R."/>
            <person name="Atkinson R.G."/>
            <person name="Karunairetnam S."/>
            <person name="Bulley S."/>
            <person name="Chunkath S."/>
            <person name="Hanley Z."/>
            <person name="Storey R."/>
            <person name="Thrimawithana A.H."/>
            <person name="Thomson S."/>
            <person name="David C."/>
            <person name="Testolin R."/>
            <person name="Huang H."/>
            <person name="Hellens R.P."/>
            <person name="Schaffer R.J."/>
        </authorList>
    </citation>
    <scope>NUCLEOTIDE SEQUENCE [LARGE SCALE GENOMIC DNA]</scope>
    <source>
        <strain evidence="5">cv. Red5</strain>
    </source>
</reference>
<dbReference type="GO" id="GO:0003676">
    <property type="term" value="F:nucleic acid binding"/>
    <property type="evidence" value="ECO:0007669"/>
    <property type="project" value="InterPro"/>
</dbReference>
<dbReference type="OMA" id="CICTSAV"/>
<proteinExistence type="inferred from homology"/>
<evidence type="ECO:0000256" key="2">
    <source>
        <dbReference type="ARBA" id="ARBA00022472"/>
    </source>
</evidence>
<evidence type="ECO:0000313" key="4">
    <source>
        <dbReference type="EMBL" id="PSS06449.1"/>
    </source>
</evidence>
<organism evidence="4 5">
    <name type="scientific">Actinidia chinensis var. chinensis</name>
    <name type="common">Chinese soft-hair kiwi</name>
    <dbReference type="NCBI Taxonomy" id="1590841"/>
    <lineage>
        <taxon>Eukaryota</taxon>
        <taxon>Viridiplantae</taxon>
        <taxon>Streptophyta</taxon>
        <taxon>Embryophyta</taxon>
        <taxon>Tracheophyta</taxon>
        <taxon>Spermatophyta</taxon>
        <taxon>Magnoliopsida</taxon>
        <taxon>eudicotyledons</taxon>
        <taxon>Gunneridae</taxon>
        <taxon>Pentapetalae</taxon>
        <taxon>asterids</taxon>
        <taxon>Ericales</taxon>
        <taxon>Actinidiaceae</taxon>
        <taxon>Actinidia</taxon>
    </lineage>
</organism>
<sequence length="393" mass="44813">MWLIKKTALDSTPSLVFLRNKRGLLRSISSIADSSSTKSPNPHSFRVSYLINSCGLSPETAISVSPKLNFETPEKPDSVLNLLRTHGFTQTQISILVRKRPQLLLANPDKTLLPKIEFFQSLGISRTDLARSLSSTPALLGRSLENQIVPCYNYLKSVLQSDKKVVAAMNHTHSVFLKDLRKYLLPNIDVLREIRVPESSIAYLLNHFPEAIMENPNRFSEVVNEVKEMGFDPLKMNFVQAVHAISGDGNKLIWGRCYKAYKKWGWSEDDILSAFRKHPNCMLLSEKKISQAMDVFVNKMGRHSKEIARCPAVLIFNLERRIIPRSSVIRVLSSKGLLKKEFSLATIFTKVEKYFLERFVTKYEEEVPQLLSVYQGKMDIWNYDLDTSKKGSI</sequence>
<dbReference type="SMART" id="SM00733">
    <property type="entry name" value="Mterf"/>
    <property type="match status" value="5"/>
</dbReference>
<reference evidence="4 5" key="1">
    <citation type="submission" date="2017-07" db="EMBL/GenBank/DDBJ databases">
        <title>An improved, manually edited Actinidia chinensis var. chinensis (kiwifruit) genome highlights the challenges associated with draft genomes and gene prediction in plants.</title>
        <authorList>
            <person name="Pilkington S."/>
            <person name="Crowhurst R."/>
            <person name="Hilario E."/>
            <person name="Nardozza S."/>
            <person name="Fraser L."/>
            <person name="Peng Y."/>
            <person name="Gunaseelan K."/>
            <person name="Simpson R."/>
            <person name="Tahir J."/>
            <person name="Deroles S."/>
            <person name="Templeton K."/>
            <person name="Luo Z."/>
            <person name="Davy M."/>
            <person name="Cheng C."/>
            <person name="Mcneilage M."/>
            <person name="Scaglione D."/>
            <person name="Liu Y."/>
            <person name="Zhang Q."/>
            <person name="Datson P."/>
            <person name="De Silva N."/>
            <person name="Gardiner S."/>
            <person name="Bassett H."/>
            <person name="Chagne D."/>
            <person name="Mccallum J."/>
            <person name="Dzierzon H."/>
            <person name="Deng C."/>
            <person name="Wang Y.-Y."/>
            <person name="Barron N."/>
            <person name="Manako K."/>
            <person name="Bowen J."/>
            <person name="Foster T."/>
            <person name="Erridge Z."/>
            <person name="Tiffin H."/>
            <person name="Waite C."/>
            <person name="Davies K."/>
            <person name="Grierson E."/>
            <person name="Laing W."/>
            <person name="Kirk R."/>
            <person name="Chen X."/>
            <person name="Wood M."/>
            <person name="Montefiori M."/>
            <person name="Brummell D."/>
            <person name="Schwinn K."/>
            <person name="Catanach A."/>
            <person name="Fullerton C."/>
            <person name="Li D."/>
            <person name="Meiyalaghan S."/>
            <person name="Nieuwenhuizen N."/>
            <person name="Read N."/>
            <person name="Prakash R."/>
            <person name="Hunter D."/>
            <person name="Zhang H."/>
            <person name="Mckenzie M."/>
            <person name="Knabel M."/>
            <person name="Harris A."/>
            <person name="Allan A."/>
            <person name="Chen A."/>
            <person name="Janssen B."/>
            <person name="Plunkett B."/>
            <person name="Dwamena C."/>
            <person name="Voogd C."/>
            <person name="Leif D."/>
            <person name="Lafferty D."/>
            <person name="Souleyre E."/>
            <person name="Varkonyi-Gasic E."/>
            <person name="Gambi F."/>
            <person name="Hanley J."/>
            <person name="Yao J.-L."/>
            <person name="Cheung J."/>
            <person name="David K."/>
            <person name="Warren B."/>
            <person name="Marsh K."/>
            <person name="Snowden K."/>
            <person name="Lin-Wang K."/>
            <person name="Brian L."/>
            <person name="Martinez-Sanchez M."/>
            <person name="Wang M."/>
            <person name="Ileperuma N."/>
            <person name="Macnee N."/>
            <person name="Campin R."/>
            <person name="Mcatee P."/>
            <person name="Drummond R."/>
            <person name="Espley R."/>
            <person name="Ireland H."/>
            <person name="Wu R."/>
            <person name="Atkinson R."/>
            <person name="Karunairetnam S."/>
            <person name="Bulley S."/>
            <person name="Chunkath S."/>
            <person name="Hanley Z."/>
            <person name="Storey R."/>
            <person name="Thrimawithana A."/>
            <person name="Thomson S."/>
            <person name="David C."/>
            <person name="Testolin R."/>
        </authorList>
    </citation>
    <scope>NUCLEOTIDE SEQUENCE [LARGE SCALE GENOMIC DNA]</scope>
    <source>
        <strain evidence="5">cv. Red5</strain>
        <tissue evidence="4">Young leaf</tissue>
    </source>
</reference>
<dbReference type="InterPro" id="IPR003690">
    <property type="entry name" value="MTERF"/>
</dbReference>
<keyword evidence="2" id="KW-0806">Transcription termination</keyword>
<protein>
    <submittedName>
        <fullName evidence="4">Transcription termination factor like</fullName>
    </submittedName>
</protein>
<dbReference type="InParanoid" id="A0A2R6QE99"/>
<dbReference type="FunFam" id="1.25.70.10:FF:000001">
    <property type="entry name" value="Mitochondrial transcription termination factor-like"/>
    <property type="match status" value="1"/>
</dbReference>
<dbReference type="Gene3D" id="1.25.70.10">
    <property type="entry name" value="Transcription termination factor 3, mitochondrial"/>
    <property type="match status" value="1"/>
</dbReference>
<dbReference type="GO" id="GO:0006353">
    <property type="term" value="P:DNA-templated transcription termination"/>
    <property type="evidence" value="ECO:0007669"/>
    <property type="project" value="UniProtKB-KW"/>
</dbReference>
<keyword evidence="2" id="KW-0804">Transcription</keyword>
<keyword evidence="3" id="KW-0809">Transit peptide</keyword>
<dbReference type="FunCoup" id="A0A2R6QE99">
    <property type="interactions" value="491"/>
</dbReference>
<keyword evidence="2" id="KW-0805">Transcription regulation</keyword>
<dbReference type="PANTHER" id="PTHR13068">
    <property type="entry name" value="CGI-12 PROTEIN-RELATED"/>
    <property type="match status" value="1"/>
</dbReference>
<comment type="similarity">
    <text evidence="1">Belongs to the mTERF family.</text>
</comment>
<dbReference type="AlphaFoldDB" id="A0A2R6QE99"/>
<accession>A0A2R6QE99</accession>
<comment type="caution">
    <text evidence="4">The sequence shown here is derived from an EMBL/GenBank/DDBJ whole genome shotgun (WGS) entry which is preliminary data.</text>
</comment>
<keyword evidence="5" id="KW-1185">Reference proteome</keyword>
<dbReference type="InterPro" id="IPR038538">
    <property type="entry name" value="MTERF_sf"/>
</dbReference>
<dbReference type="Proteomes" id="UP000241394">
    <property type="component" value="Chromosome LG17"/>
</dbReference>
<dbReference type="Gramene" id="PSS06449">
    <property type="protein sequence ID" value="PSS06449"/>
    <property type="gene ID" value="CEY00_Acc19621"/>
</dbReference>